<evidence type="ECO:0000256" key="1">
    <source>
        <dbReference type="SAM" id="MobiDB-lite"/>
    </source>
</evidence>
<feature type="domain" description="DUF7168" evidence="3">
    <location>
        <begin position="65"/>
        <end position="192"/>
    </location>
</feature>
<proteinExistence type="predicted"/>
<dbReference type="InterPro" id="IPR055592">
    <property type="entry name" value="DUF7168"/>
</dbReference>
<name>A0A1I0TH04_9NOCA</name>
<evidence type="ECO:0000259" key="3">
    <source>
        <dbReference type="Pfam" id="PF23771"/>
    </source>
</evidence>
<gene>
    <name evidence="4" type="ORF">SAMN05444374_106134</name>
</gene>
<dbReference type="Pfam" id="PF23771">
    <property type="entry name" value="DUF7168"/>
    <property type="match status" value="1"/>
</dbReference>
<reference evidence="4 5" key="1">
    <citation type="submission" date="2016-10" db="EMBL/GenBank/DDBJ databases">
        <authorList>
            <person name="de Groot N.N."/>
        </authorList>
    </citation>
    <scope>NUCLEOTIDE SEQUENCE [LARGE SCALE GENOMIC DNA]</scope>
    <source>
        <strain evidence="4 5">DSM 44908</strain>
    </source>
</reference>
<evidence type="ECO:0000259" key="2">
    <source>
        <dbReference type="Pfam" id="PF10979"/>
    </source>
</evidence>
<accession>A0A1I0TH04</accession>
<evidence type="ECO:0000313" key="5">
    <source>
        <dbReference type="Proteomes" id="UP000182054"/>
    </source>
</evidence>
<dbReference type="InterPro" id="IPR024498">
    <property type="entry name" value="DUF2786"/>
</dbReference>
<dbReference type="AlphaFoldDB" id="A0A1I0TH04"/>
<feature type="region of interest" description="Disordered" evidence="1">
    <location>
        <begin position="223"/>
        <end position="264"/>
    </location>
</feature>
<dbReference type="Proteomes" id="UP000182054">
    <property type="component" value="Unassembled WGS sequence"/>
</dbReference>
<evidence type="ECO:0000313" key="4">
    <source>
        <dbReference type="EMBL" id="SFA50833.1"/>
    </source>
</evidence>
<protein>
    <submittedName>
        <fullName evidence="4">Uncharacterized protein</fullName>
    </submittedName>
</protein>
<sequence>MLTRIGGLLRQAESTDNPHEAEAFMEAAQRLATAASIDLAVARSHTAAGQSRSGPVQRTVEIGERGKRGLKTYVRLFVAIAAANDVTCDVLSTSTQVYAYGFASDIDTTQALYASLVVQMVRASDAYIASGAYREATVDRVVRPAYGRARVERKPLAAVTARIEFQSAFADRIGARLAAVKEETTAEAVRTADATTGTALALRDKDLALTDFYRSTSTARGRWRGNAAPTSFSRAARRAGDHAGRRARLGTDAELGSPRGAIDR</sequence>
<feature type="domain" description="DUF2786" evidence="2">
    <location>
        <begin position="1"/>
        <end position="38"/>
    </location>
</feature>
<dbReference type="EMBL" id="FOJN01000006">
    <property type="protein sequence ID" value="SFA50833.1"/>
    <property type="molecule type" value="Genomic_DNA"/>
</dbReference>
<organism evidence="4 5">
    <name type="scientific">Rhodococcoides kroppenstedtii</name>
    <dbReference type="NCBI Taxonomy" id="293050"/>
    <lineage>
        <taxon>Bacteria</taxon>
        <taxon>Bacillati</taxon>
        <taxon>Actinomycetota</taxon>
        <taxon>Actinomycetes</taxon>
        <taxon>Mycobacteriales</taxon>
        <taxon>Nocardiaceae</taxon>
        <taxon>Rhodococcoides</taxon>
    </lineage>
</organism>
<dbReference type="Pfam" id="PF10979">
    <property type="entry name" value="DUF2786"/>
    <property type="match status" value="1"/>
</dbReference>